<comment type="caution">
    <text evidence="2">The sequence shown here is derived from an EMBL/GenBank/DDBJ whole genome shotgun (WGS) entry which is preliminary data.</text>
</comment>
<dbReference type="EMBL" id="BAAARJ010000005">
    <property type="protein sequence ID" value="GAA2606554.1"/>
    <property type="molecule type" value="Genomic_DNA"/>
</dbReference>
<name>A0ABN3PYL6_9ACTN</name>
<evidence type="ECO:0000313" key="2">
    <source>
        <dbReference type="EMBL" id="GAA2606554.1"/>
    </source>
</evidence>
<reference evidence="2 3" key="1">
    <citation type="journal article" date="2019" name="Int. J. Syst. Evol. Microbiol.">
        <title>The Global Catalogue of Microorganisms (GCM) 10K type strain sequencing project: providing services to taxonomists for standard genome sequencing and annotation.</title>
        <authorList>
            <consortium name="The Broad Institute Genomics Platform"/>
            <consortium name="The Broad Institute Genome Sequencing Center for Infectious Disease"/>
            <person name="Wu L."/>
            <person name="Ma J."/>
        </authorList>
    </citation>
    <scope>NUCLEOTIDE SEQUENCE [LARGE SCALE GENOMIC DNA]</scope>
    <source>
        <strain evidence="2 3">JCM 16373</strain>
    </source>
</reference>
<evidence type="ECO:0000256" key="1">
    <source>
        <dbReference type="SAM" id="MobiDB-lite"/>
    </source>
</evidence>
<feature type="region of interest" description="Disordered" evidence="1">
    <location>
        <begin position="62"/>
        <end position="84"/>
    </location>
</feature>
<organism evidence="2 3">
    <name type="scientific">Streptomyces axinellae</name>
    <dbReference type="NCBI Taxonomy" id="552788"/>
    <lineage>
        <taxon>Bacteria</taxon>
        <taxon>Bacillati</taxon>
        <taxon>Actinomycetota</taxon>
        <taxon>Actinomycetes</taxon>
        <taxon>Kitasatosporales</taxon>
        <taxon>Streptomycetaceae</taxon>
        <taxon>Streptomyces</taxon>
    </lineage>
</organism>
<protein>
    <submittedName>
        <fullName evidence="2">Uncharacterized protein</fullName>
    </submittedName>
</protein>
<dbReference type="Proteomes" id="UP001501447">
    <property type="component" value="Unassembled WGS sequence"/>
</dbReference>
<gene>
    <name evidence="2" type="ORF">GCM10009863_20020</name>
</gene>
<keyword evidence="3" id="KW-1185">Reference proteome</keyword>
<accession>A0ABN3PYL6</accession>
<evidence type="ECO:0000313" key="3">
    <source>
        <dbReference type="Proteomes" id="UP001501447"/>
    </source>
</evidence>
<sequence>MQGTAEAAPLRLQIRQERAALVPVCLGLNDYRHRCVPPLGRGPVRTPVRRTLDSLAASFRPRLTGARGLPPPRTAAATAQKGNSVRSRWMETHLVVVNASTTCGPLSLPRPECFSPP</sequence>
<proteinExistence type="predicted"/>